<feature type="non-terminal residue" evidence="1">
    <location>
        <position position="1"/>
    </location>
</feature>
<gene>
    <name evidence="1" type="ORF">S01H4_47387</name>
</gene>
<evidence type="ECO:0000313" key="1">
    <source>
        <dbReference type="EMBL" id="GAG98800.1"/>
    </source>
</evidence>
<reference evidence="1" key="1">
    <citation type="journal article" date="2014" name="Front. Microbiol.">
        <title>High frequency of phylogenetically diverse reductive dehalogenase-homologous genes in deep subseafloor sedimentary metagenomes.</title>
        <authorList>
            <person name="Kawai M."/>
            <person name="Futagami T."/>
            <person name="Toyoda A."/>
            <person name="Takaki Y."/>
            <person name="Nishi S."/>
            <person name="Hori S."/>
            <person name="Arai W."/>
            <person name="Tsubouchi T."/>
            <person name="Morono Y."/>
            <person name="Uchiyama I."/>
            <person name="Ito T."/>
            <person name="Fujiyama A."/>
            <person name="Inagaki F."/>
            <person name="Takami H."/>
        </authorList>
    </citation>
    <scope>NUCLEOTIDE SEQUENCE</scope>
    <source>
        <strain evidence="1">Expedition CK06-06</strain>
    </source>
</reference>
<comment type="caution">
    <text evidence="1">The sequence shown here is derived from an EMBL/GenBank/DDBJ whole genome shotgun (WGS) entry which is preliminary data.</text>
</comment>
<name>X1BUR0_9ZZZZ</name>
<dbReference type="EMBL" id="BART01026597">
    <property type="protein sequence ID" value="GAG98800.1"/>
    <property type="molecule type" value="Genomic_DNA"/>
</dbReference>
<protein>
    <submittedName>
        <fullName evidence="1">Uncharacterized protein</fullName>
    </submittedName>
</protein>
<sequence length="29" mass="3118">RGPDEHAVVVLACGRIAQPEKDTKSGRNN</sequence>
<proteinExistence type="predicted"/>
<accession>X1BUR0</accession>
<organism evidence="1">
    <name type="scientific">marine sediment metagenome</name>
    <dbReference type="NCBI Taxonomy" id="412755"/>
    <lineage>
        <taxon>unclassified sequences</taxon>
        <taxon>metagenomes</taxon>
        <taxon>ecological metagenomes</taxon>
    </lineage>
</organism>
<dbReference type="AlphaFoldDB" id="X1BUR0"/>